<sequence length="470" mass="51839">MMFLSRIRVLTVATGLLLIVSLFAGSVEAQAGWKAGLAEANITPETAMWMAGYGGRSKPATGKRQDLWVKVAAIEDESGNRAVIFSTDLLGIPQSIYNNVCAELESKHQLSRSQIMLNSSHTHSGPVLRGALHDIYPLDEHLLDLIEDYSNKLENTLVNIAGEALESLAPATLRAGNGSADFAVNRRNNSEGAVPSLREKGEALAGPVDHDVPVLAIYNDKKELTAVIFGYACHNTVMGDYLWHGDYAGFAQAAFEEKHPGVTALFYMGCGGDQNPIPRREEKLLTVYGEKLANAVDQVVSDDSQLTTLSPKLETTHQFVELHLADQPTADELQEIIDNPNRAEYQKRWASRLLKEMEDGTTFVTSYPLPIQAWELGDQQLWLTIGGEVTVDYSLGFKKMFGKQTWVAGYCNDVPAYIPSLRVLEEDKVKMGYEGHSSMMVYGLPAFRWADDVEDQIANGMTELVKQVRP</sequence>
<dbReference type="InterPro" id="IPR031329">
    <property type="entry name" value="NEUT/ALK_ceramidase_N"/>
</dbReference>
<organism evidence="2 3">
    <name type="scientific">Polystyrenella longa</name>
    <dbReference type="NCBI Taxonomy" id="2528007"/>
    <lineage>
        <taxon>Bacteria</taxon>
        <taxon>Pseudomonadati</taxon>
        <taxon>Planctomycetota</taxon>
        <taxon>Planctomycetia</taxon>
        <taxon>Planctomycetales</taxon>
        <taxon>Planctomycetaceae</taxon>
        <taxon>Polystyrenella</taxon>
    </lineage>
</organism>
<dbReference type="Pfam" id="PF04734">
    <property type="entry name" value="Ceramidase_alk"/>
    <property type="match status" value="1"/>
</dbReference>
<name>A0A518CPH3_9PLAN</name>
<dbReference type="EC" id="3.5.1.23" evidence="2"/>
<evidence type="ECO:0000259" key="1">
    <source>
        <dbReference type="Pfam" id="PF04734"/>
    </source>
</evidence>
<dbReference type="GO" id="GO:0017040">
    <property type="term" value="F:N-acylsphingosine amidohydrolase activity"/>
    <property type="evidence" value="ECO:0007669"/>
    <property type="project" value="UniProtKB-EC"/>
</dbReference>
<accession>A0A518CPH3</accession>
<dbReference type="OrthoDB" id="264270at2"/>
<keyword evidence="2" id="KW-0378">Hydrolase</keyword>
<reference evidence="2 3" key="1">
    <citation type="submission" date="2019-02" db="EMBL/GenBank/DDBJ databases">
        <title>Deep-cultivation of Planctomycetes and their phenomic and genomic characterization uncovers novel biology.</title>
        <authorList>
            <person name="Wiegand S."/>
            <person name="Jogler M."/>
            <person name="Boedeker C."/>
            <person name="Pinto D."/>
            <person name="Vollmers J."/>
            <person name="Rivas-Marin E."/>
            <person name="Kohn T."/>
            <person name="Peeters S.H."/>
            <person name="Heuer A."/>
            <person name="Rast P."/>
            <person name="Oberbeckmann S."/>
            <person name="Bunk B."/>
            <person name="Jeske O."/>
            <person name="Meyerdierks A."/>
            <person name="Storesund J.E."/>
            <person name="Kallscheuer N."/>
            <person name="Luecker S."/>
            <person name="Lage O.M."/>
            <person name="Pohl T."/>
            <person name="Merkel B.J."/>
            <person name="Hornburger P."/>
            <person name="Mueller R.-W."/>
            <person name="Bruemmer F."/>
            <person name="Labrenz M."/>
            <person name="Spormann A.M."/>
            <person name="Op den Camp H."/>
            <person name="Overmann J."/>
            <person name="Amann R."/>
            <person name="Jetten M.S.M."/>
            <person name="Mascher T."/>
            <person name="Medema M.H."/>
            <person name="Devos D.P."/>
            <person name="Kaster A.-K."/>
            <person name="Ovreas L."/>
            <person name="Rohde M."/>
            <person name="Galperin M.Y."/>
            <person name="Jogler C."/>
        </authorList>
    </citation>
    <scope>NUCLEOTIDE SEQUENCE [LARGE SCALE GENOMIC DNA]</scope>
    <source>
        <strain evidence="2 3">Pla110</strain>
    </source>
</reference>
<evidence type="ECO:0000313" key="2">
    <source>
        <dbReference type="EMBL" id="QDU81122.1"/>
    </source>
</evidence>
<dbReference type="Proteomes" id="UP000317178">
    <property type="component" value="Chromosome"/>
</dbReference>
<evidence type="ECO:0000313" key="3">
    <source>
        <dbReference type="Proteomes" id="UP000317178"/>
    </source>
</evidence>
<proteinExistence type="predicted"/>
<feature type="domain" description="Neutral/alkaline non-lysosomal ceramidase N-terminal" evidence="1">
    <location>
        <begin position="34"/>
        <end position="261"/>
    </location>
</feature>
<protein>
    <submittedName>
        <fullName evidence="2">Neutral ceramidase</fullName>
        <ecNumber evidence="2">3.5.1.23</ecNumber>
    </submittedName>
</protein>
<dbReference type="AlphaFoldDB" id="A0A518CPH3"/>
<keyword evidence="3" id="KW-1185">Reference proteome</keyword>
<dbReference type="EMBL" id="CP036281">
    <property type="protein sequence ID" value="QDU81122.1"/>
    <property type="molecule type" value="Genomic_DNA"/>
</dbReference>
<dbReference type="KEGG" id="plon:Pla110_28590"/>
<dbReference type="RefSeq" id="WP_144996335.1">
    <property type="nucleotide sequence ID" value="NZ_CP036281.1"/>
</dbReference>
<gene>
    <name evidence="2" type="ORF">Pla110_28590</name>
</gene>